<dbReference type="PRINTS" id="PR00133">
    <property type="entry name" value="GLHYDRLASE3"/>
</dbReference>
<evidence type="ECO:0000259" key="12">
    <source>
        <dbReference type="SMART" id="SM01217"/>
    </source>
</evidence>
<dbReference type="Gene3D" id="2.60.40.10">
    <property type="entry name" value="Immunoglobulins"/>
    <property type="match status" value="1"/>
</dbReference>
<keyword evidence="14" id="KW-1185">Reference proteome</keyword>
<dbReference type="InterPro" id="IPR026891">
    <property type="entry name" value="Fn3-like"/>
</dbReference>
<evidence type="ECO:0000256" key="10">
    <source>
        <dbReference type="ARBA" id="ARBA00024574"/>
    </source>
</evidence>
<dbReference type="PANTHER" id="PTHR42721">
    <property type="entry name" value="SUGAR HYDROLASE-RELATED"/>
    <property type="match status" value="1"/>
</dbReference>
<feature type="domain" description="Fibronectin type III-like" evidence="12">
    <location>
        <begin position="681"/>
        <end position="751"/>
    </location>
</feature>
<comment type="caution">
    <text evidence="13">The sequence shown here is derived from an EMBL/GenBank/DDBJ whole genome shotgun (WGS) entry which is preliminary data.</text>
</comment>
<name>A0A439D6P4_9PEZI</name>
<dbReference type="SUPFAM" id="SSF52279">
    <property type="entry name" value="Beta-D-glucan exohydrolase, C-terminal domain"/>
    <property type="match status" value="1"/>
</dbReference>
<dbReference type="STRING" id="363999.A0A439D6P4"/>
<sequence>MKRPYYGQEFTRMMYRIYSAALLMGSALARDFPNCQSGPLASNKVCDATLDPWSRATALVAAMTTSEKISNSWDNSPGVSRIGLPAYEWWQEALHGVARSRGVQFANSGEFSYATSFPQPITMGAAFDMPLISSVASVTSTEARAFSNAGRCGLNFWTPNINPFRDPRWGRGQEVPSEDPYHMSQYVMQLIPGLQGGLQPDPYFKLVATCKHFAGYDMENWRGNQRYGFDAKISMQDLQDYYLQPFRTCVRDANVQSIMCSYNAVNGVPTCADPWLLQKVLREHYGFTQWVTADCDALQNVWTDHHYGGNAGAAAAASINAGTDLDCGQFWPQNLPSAYNSRLFNDTVLDRSLIRRYASMVRLGWFDAPAKQPYRQVGWTDVAKPDAEALALRAAQEGLVLLKNEGTGKLPLSKTAVKRIAVVGPLATATTQLQGNYYGIAKKVSTVVDAFKAAGFEVTNTQGCALTGTSTSGFSAAVNLAKSADATIFVGGMDTSIEAEDRDREQITWPGVQVSLIQQLAAATGDKPFVVVQMGTMVDSSTIVSDKNVNGLLWAGYPGQDGGTAVATLLTGVVSPAGRLPVTQYPSDYVNQVQMTNMNLQPGSGNPGRTYKWYNKAPVFSFGYGLHYTSFNVSLPADLPTTFATTDLIQGNSTEGGPLDLHPLTSVPVAVTNTGNATSDYVLLAFLKGEYGPTPYPNKSLVAFTRLHDIKPGDTATGTLDIKLGSVARSDANGALTLWPAKYKLVLDVDDRASWDFEITGTAAVLDTLPAK</sequence>
<dbReference type="InterPro" id="IPR044993">
    <property type="entry name" value="BXL"/>
</dbReference>
<evidence type="ECO:0000256" key="2">
    <source>
        <dbReference type="ARBA" id="ARBA00005336"/>
    </source>
</evidence>
<dbReference type="AlphaFoldDB" id="A0A439D6P4"/>
<dbReference type="Gene3D" id="3.40.50.1700">
    <property type="entry name" value="Glycoside hydrolase family 3 C-terminal domain"/>
    <property type="match status" value="1"/>
</dbReference>
<proteinExistence type="inferred from homology"/>
<evidence type="ECO:0000256" key="11">
    <source>
        <dbReference type="ARBA" id="ARBA00026107"/>
    </source>
</evidence>
<dbReference type="InterPro" id="IPR013783">
    <property type="entry name" value="Ig-like_fold"/>
</dbReference>
<dbReference type="EC" id="3.2.1.37" evidence="11"/>
<dbReference type="SUPFAM" id="SSF51445">
    <property type="entry name" value="(Trans)glycosidases"/>
    <property type="match status" value="1"/>
</dbReference>
<evidence type="ECO:0000256" key="4">
    <source>
        <dbReference type="ARBA" id="ARBA00022729"/>
    </source>
</evidence>
<evidence type="ECO:0000256" key="5">
    <source>
        <dbReference type="ARBA" id="ARBA00022801"/>
    </source>
</evidence>
<accession>A0A439D6P4</accession>
<keyword evidence="6" id="KW-0325">Glycoprotein</keyword>
<dbReference type="InterPro" id="IPR017853">
    <property type="entry name" value="GH"/>
</dbReference>
<dbReference type="Proteomes" id="UP000286045">
    <property type="component" value="Unassembled WGS sequence"/>
</dbReference>
<dbReference type="Gene3D" id="3.20.20.300">
    <property type="entry name" value="Glycoside hydrolase, family 3, N-terminal domain"/>
    <property type="match status" value="1"/>
</dbReference>
<dbReference type="InterPro" id="IPR036962">
    <property type="entry name" value="Glyco_hydro_3_N_sf"/>
</dbReference>
<keyword evidence="7" id="KW-0119">Carbohydrate metabolism</keyword>
<dbReference type="InterPro" id="IPR001764">
    <property type="entry name" value="Glyco_hydro_3_N"/>
</dbReference>
<dbReference type="EMBL" id="RYZI01000128">
    <property type="protein sequence ID" value="RWA10075.1"/>
    <property type="molecule type" value="Genomic_DNA"/>
</dbReference>
<dbReference type="GO" id="GO:0031222">
    <property type="term" value="P:arabinan catabolic process"/>
    <property type="evidence" value="ECO:0007669"/>
    <property type="project" value="TreeGrafter"/>
</dbReference>
<evidence type="ECO:0000256" key="7">
    <source>
        <dbReference type="ARBA" id="ARBA00023277"/>
    </source>
</evidence>
<keyword evidence="5" id="KW-0378">Hydrolase</keyword>
<keyword evidence="9" id="KW-0624">Polysaccharide degradation</keyword>
<evidence type="ECO:0000256" key="6">
    <source>
        <dbReference type="ARBA" id="ARBA00023180"/>
    </source>
</evidence>
<dbReference type="InterPro" id="IPR002772">
    <property type="entry name" value="Glyco_hydro_3_C"/>
</dbReference>
<dbReference type="SMART" id="SM01217">
    <property type="entry name" value="Fn3_like"/>
    <property type="match status" value="1"/>
</dbReference>
<keyword evidence="8" id="KW-0326">Glycosidase</keyword>
<dbReference type="Pfam" id="PF01915">
    <property type="entry name" value="Glyco_hydro_3_C"/>
    <property type="match status" value="1"/>
</dbReference>
<dbReference type="PANTHER" id="PTHR42721:SF3">
    <property type="entry name" value="BETA-D-XYLOSIDASE 5-RELATED"/>
    <property type="match status" value="1"/>
</dbReference>
<comment type="catalytic activity">
    <reaction evidence="10">
        <text>Hydrolysis of (1-&gt;4)-beta-D-xylans, to remove successive D-xylose residues from the non-reducing termini.</text>
        <dbReference type="EC" id="3.2.1.37"/>
    </reaction>
</comment>
<evidence type="ECO:0000256" key="3">
    <source>
        <dbReference type="ARBA" id="ARBA00022651"/>
    </source>
</evidence>
<protein>
    <recommendedName>
        <fullName evidence="11">xylan 1,4-beta-xylosidase</fullName>
        <ecNumber evidence="11">3.2.1.37</ecNumber>
    </recommendedName>
</protein>
<dbReference type="UniPathway" id="UPA00114"/>
<evidence type="ECO:0000313" key="14">
    <source>
        <dbReference type="Proteomes" id="UP000286045"/>
    </source>
</evidence>
<gene>
    <name evidence="13" type="ORF">EKO27_g5025</name>
</gene>
<comment type="similarity">
    <text evidence="2">Belongs to the glycosyl hydrolase 3 family.</text>
</comment>
<comment type="pathway">
    <text evidence="1">Glycan degradation; xylan degradation.</text>
</comment>
<organism evidence="13 14">
    <name type="scientific">Xylaria grammica</name>
    <dbReference type="NCBI Taxonomy" id="363999"/>
    <lineage>
        <taxon>Eukaryota</taxon>
        <taxon>Fungi</taxon>
        <taxon>Dikarya</taxon>
        <taxon>Ascomycota</taxon>
        <taxon>Pezizomycotina</taxon>
        <taxon>Sordariomycetes</taxon>
        <taxon>Xylariomycetidae</taxon>
        <taxon>Xylariales</taxon>
        <taxon>Xylariaceae</taxon>
        <taxon>Xylaria</taxon>
    </lineage>
</organism>
<evidence type="ECO:0000256" key="8">
    <source>
        <dbReference type="ARBA" id="ARBA00023295"/>
    </source>
</evidence>
<evidence type="ECO:0000313" key="13">
    <source>
        <dbReference type="EMBL" id="RWA10075.1"/>
    </source>
</evidence>
<evidence type="ECO:0000256" key="9">
    <source>
        <dbReference type="ARBA" id="ARBA00023326"/>
    </source>
</evidence>
<dbReference type="Pfam" id="PF00933">
    <property type="entry name" value="Glyco_hydro_3"/>
    <property type="match status" value="1"/>
</dbReference>
<evidence type="ECO:0000256" key="1">
    <source>
        <dbReference type="ARBA" id="ARBA00004851"/>
    </source>
</evidence>
<dbReference type="GO" id="GO:0009044">
    <property type="term" value="F:xylan 1,4-beta-xylosidase activity"/>
    <property type="evidence" value="ECO:0007669"/>
    <property type="project" value="UniProtKB-EC"/>
</dbReference>
<keyword evidence="3" id="KW-0858">Xylan degradation</keyword>
<dbReference type="GO" id="GO:0046556">
    <property type="term" value="F:alpha-L-arabinofuranosidase activity"/>
    <property type="evidence" value="ECO:0007669"/>
    <property type="project" value="TreeGrafter"/>
</dbReference>
<reference evidence="13 14" key="1">
    <citation type="submission" date="2018-12" db="EMBL/GenBank/DDBJ databases">
        <title>Draft genome sequence of Xylaria grammica IHI A82.</title>
        <authorList>
            <person name="Buettner E."/>
            <person name="Kellner H."/>
        </authorList>
    </citation>
    <scope>NUCLEOTIDE SEQUENCE [LARGE SCALE GENOMIC DNA]</scope>
    <source>
        <strain evidence="13 14">IHI A82</strain>
    </source>
</reference>
<keyword evidence="4" id="KW-0732">Signal</keyword>
<dbReference type="GO" id="GO:0045493">
    <property type="term" value="P:xylan catabolic process"/>
    <property type="evidence" value="ECO:0007669"/>
    <property type="project" value="UniProtKB-UniPathway"/>
</dbReference>
<dbReference type="InterPro" id="IPR036881">
    <property type="entry name" value="Glyco_hydro_3_C_sf"/>
</dbReference>